<feature type="region of interest" description="Disordered" evidence="1">
    <location>
        <begin position="125"/>
        <end position="150"/>
    </location>
</feature>
<accession>A0A9N9VZS4</accession>
<proteinExistence type="predicted"/>
<dbReference type="Proteomes" id="UP000696573">
    <property type="component" value="Unassembled WGS sequence"/>
</dbReference>
<feature type="domain" description="DEAD-box helicase OB fold" evidence="2">
    <location>
        <begin position="37"/>
        <end position="110"/>
    </location>
</feature>
<sequence length="150" mass="16924">MEALEEVHLARKTVGNFLHVNTKLTPSCASISDEWRIRKTLAIAFVTYTAIHRVGDEYRTVHENFPALLSPDSALVGENFQWVVYTGFLLSGGRQYLQQATAISAEWIADLPFFQEARLPKRRDGTFRQNSVQEALEHAKSSTQAANETK</sequence>
<name>A0A9N9VZS4_9HYPO</name>
<feature type="compositionally biased region" description="Polar residues" evidence="1">
    <location>
        <begin position="141"/>
        <end position="150"/>
    </location>
</feature>
<reference evidence="3" key="1">
    <citation type="submission" date="2021-10" db="EMBL/GenBank/DDBJ databases">
        <authorList>
            <person name="Piombo E."/>
        </authorList>
    </citation>
    <scope>NUCLEOTIDE SEQUENCE</scope>
</reference>
<dbReference type="EMBL" id="CABFNQ020000750">
    <property type="protein sequence ID" value="CAH0034432.1"/>
    <property type="molecule type" value="Genomic_DNA"/>
</dbReference>
<evidence type="ECO:0000256" key="1">
    <source>
        <dbReference type="SAM" id="MobiDB-lite"/>
    </source>
</evidence>
<dbReference type="AlphaFoldDB" id="A0A9N9VZS4"/>
<evidence type="ECO:0000259" key="2">
    <source>
        <dbReference type="Pfam" id="PF07717"/>
    </source>
</evidence>
<dbReference type="InterPro" id="IPR011709">
    <property type="entry name" value="DEAD-box_helicase_OB_fold"/>
</dbReference>
<evidence type="ECO:0000313" key="4">
    <source>
        <dbReference type="Proteomes" id="UP000696573"/>
    </source>
</evidence>
<evidence type="ECO:0000313" key="3">
    <source>
        <dbReference type="EMBL" id="CAH0034432.1"/>
    </source>
</evidence>
<dbReference type="Pfam" id="PF07717">
    <property type="entry name" value="OB_NTP_bind"/>
    <property type="match status" value="1"/>
</dbReference>
<gene>
    <name evidence="3" type="ORF">CRHIZ90672A_00009268</name>
</gene>
<comment type="caution">
    <text evidence="3">The sequence shown here is derived from an EMBL/GenBank/DDBJ whole genome shotgun (WGS) entry which is preliminary data.</text>
</comment>
<protein>
    <recommendedName>
        <fullName evidence="2">DEAD-box helicase OB fold domain-containing protein</fullName>
    </recommendedName>
</protein>
<organism evidence="3 4">
    <name type="scientific">Clonostachys rhizophaga</name>
    <dbReference type="NCBI Taxonomy" id="160324"/>
    <lineage>
        <taxon>Eukaryota</taxon>
        <taxon>Fungi</taxon>
        <taxon>Dikarya</taxon>
        <taxon>Ascomycota</taxon>
        <taxon>Pezizomycotina</taxon>
        <taxon>Sordariomycetes</taxon>
        <taxon>Hypocreomycetidae</taxon>
        <taxon>Hypocreales</taxon>
        <taxon>Bionectriaceae</taxon>
        <taxon>Clonostachys</taxon>
    </lineage>
</organism>
<dbReference type="OrthoDB" id="10253254at2759"/>
<keyword evidence="4" id="KW-1185">Reference proteome</keyword>